<gene>
    <name evidence="2" type="ORF">E5676_scaffold143G002250</name>
</gene>
<feature type="region of interest" description="Disordered" evidence="1">
    <location>
        <begin position="1"/>
        <end position="45"/>
    </location>
</feature>
<sequence length="76" mass="8480">MANTVLRHSPGKIPPRRGSHRGGRRGRRVGRTQPKQQPTIQAANPTAAVTQANLATMEKRYQDMLRDALAPFHVVR</sequence>
<reference evidence="2 3" key="1">
    <citation type="submission" date="2019-08" db="EMBL/GenBank/DDBJ databases">
        <title>Draft genome sequences of two oriental melons (Cucumis melo L. var makuwa).</title>
        <authorList>
            <person name="Kwon S.-Y."/>
        </authorList>
    </citation>
    <scope>NUCLEOTIDE SEQUENCE [LARGE SCALE GENOMIC DNA]</scope>
    <source>
        <strain evidence="3">cv. Chang Bougi</strain>
        <tissue evidence="2">Leaf</tissue>
    </source>
</reference>
<name>A0A5D3C152_CUCMM</name>
<comment type="caution">
    <text evidence="2">The sequence shown here is derived from an EMBL/GenBank/DDBJ whole genome shotgun (WGS) entry which is preliminary data.</text>
</comment>
<dbReference type="EMBL" id="SSTD01014011">
    <property type="protein sequence ID" value="TYK04998.1"/>
    <property type="molecule type" value="Genomic_DNA"/>
</dbReference>
<accession>A0A5D3C152</accession>
<evidence type="ECO:0008006" key="4">
    <source>
        <dbReference type="Google" id="ProtNLM"/>
    </source>
</evidence>
<evidence type="ECO:0000313" key="3">
    <source>
        <dbReference type="Proteomes" id="UP000321947"/>
    </source>
</evidence>
<organism evidence="2 3">
    <name type="scientific">Cucumis melo var. makuwa</name>
    <name type="common">Oriental melon</name>
    <dbReference type="NCBI Taxonomy" id="1194695"/>
    <lineage>
        <taxon>Eukaryota</taxon>
        <taxon>Viridiplantae</taxon>
        <taxon>Streptophyta</taxon>
        <taxon>Embryophyta</taxon>
        <taxon>Tracheophyta</taxon>
        <taxon>Spermatophyta</taxon>
        <taxon>Magnoliopsida</taxon>
        <taxon>eudicotyledons</taxon>
        <taxon>Gunneridae</taxon>
        <taxon>Pentapetalae</taxon>
        <taxon>rosids</taxon>
        <taxon>fabids</taxon>
        <taxon>Cucurbitales</taxon>
        <taxon>Cucurbitaceae</taxon>
        <taxon>Benincaseae</taxon>
        <taxon>Cucumis</taxon>
    </lineage>
</organism>
<dbReference type="Proteomes" id="UP000321947">
    <property type="component" value="Unassembled WGS sequence"/>
</dbReference>
<evidence type="ECO:0000256" key="1">
    <source>
        <dbReference type="SAM" id="MobiDB-lite"/>
    </source>
</evidence>
<evidence type="ECO:0000313" key="2">
    <source>
        <dbReference type="EMBL" id="TYK04998.1"/>
    </source>
</evidence>
<protein>
    <recommendedName>
        <fullName evidence="4">Gag protease polyprotein</fullName>
    </recommendedName>
</protein>
<feature type="compositionally biased region" description="Polar residues" evidence="1">
    <location>
        <begin position="33"/>
        <end position="45"/>
    </location>
</feature>
<dbReference type="AlphaFoldDB" id="A0A5D3C152"/>
<feature type="compositionally biased region" description="Basic residues" evidence="1">
    <location>
        <begin position="14"/>
        <end position="30"/>
    </location>
</feature>
<proteinExistence type="predicted"/>